<dbReference type="OrthoDB" id="6611713at2759"/>
<dbReference type="InterPro" id="IPR050951">
    <property type="entry name" value="Retrovirus_Pol_polyprotein"/>
</dbReference>
<dbReference type="SUPFAM" id="SSF53098">
    <property type="entry name" value="Ribonuclease H-like"/>
    <property type="match status" value="1"/>
</dbReference>
<dbReference type="PROSITE" id="PS50994">
    <property type="entry name" value="INTEGRASE"/>
    <property type="match status" value="1"/>
</dbReference>
<evidence type="ECO:0000256" key="1">
    <source>
        <dbReference type="SAM" id="MobiDB-lite"/>
    </source>
</evidence>
<dbReference type="AlphaFoldDB" id="A0A8B8G9Z7"/>
<dbReference type="PANTHER" id="PTHR37984:SF5">
    <property type="entry name" value="PROTEIN NYNRIN-LIKE"/>
    <property type="match status" value="1"/>
</dbReference>
<sequence>MEQTERVVIDAFTKWLEVKEMKSITTDNTISELREIFGRWGLPLTLVSDNEAQLTSNEFATFLKSNGLVHLRTAPGHPATNGVEENAVKTTKRVVT</sequence>
<dbReference type="InterPro" id="IPR012337">
    <property type="entry name" value="RNaseH-like_sf"/>
</dbReference>
<proteinExistence type="predicted"/>
<dbReference type="GO" id="GO:0003676">
    <property type="term" value="F:nucleic acid binding"/>
    <property type="evidence" value="ECO:0007669"/>
    <property type="project" value="InterPro"/>
</dbReference>
<evidence type="ECO:0000313" key="4">
    <source>
        <dbReference type="RefSeq" id="XP_025419627.1"/>
    </source>
</evidence>
<name>A0A8B8G9Z7_9HEMI</name>
<dbReference type="GeneID" id="112689959"/>
<dbReference type="GO" id="GO:0015074">
    <property type="term" value="P:DNA integration"/>
    <property type="evidence" value="ECO:0007669"/>
    <property type="project" value="InterPro"/>
</dbReference>
<keyword evidence="3" id="KW-1185">Reference proteome</keyword>
<dbReference type="PANTHER" id="PTHR37984">
    <property type="entry name" value="PROTEIN CBG26694"/>
    <property type="match status" value="1"/>
</dbReference>
<reference evidence="4" key="1">
    <citation type="submission" date="2025-08" db="UniProtKB">
        <authorList>
            <consortium name="RefSeq"/>
        </authorList>
    </citation>
    <scope>IDENTIFICATION</scope>
    <source>
        <tissue evidence="4">Whole body</tissue>
    </source>
</reference>
<dbReference type="Pfam" id="PF00665">
    <property type="entry name" value="rve"/>
    <property type="match status" value="1"/>
</dbReference>
<protein>
    <submittedName>
        <fullName evidence="4">Uncharacterized protein K02A2.6-like</fullName>
    </submittedName>
</protein>
<dbReference type="InterPro" id="IPR001584">
    <property type="entry name" value="Integrase_cat-core"/>
</dbReference>
<dbReference type="InterPro" id="IPR036397">
    <property type="entry name" value="RNaseH_sf"/>
</dbReference>
<dbReference type="Gene3D" id="3.30.420.10">
    <property type="entry name" value="Ribonuclease H-like superfamily/Ribonuclease H"/>
    <property type="match status" value="1"/>
</dbReference>
<organism evidence="3 4">
    <name type="scientific">Sipha flava</name>
    <name type="common">yellow sugarcane aphid</name>
    <dbReference type="NCBI Taxonomy" id="143950"/>
    <lineage>
        <taxon>Eukaryota</taxon>
        <taxon>Metazoa</taxon>
        <taxon>Ecdysozoa</taxon>
        <taxon>Arthropoda</taxon>
        <taxon>Hexapoda</taxon>
        <taxon>Insecta</taxon>
        <taxon>Pterygota</taxon>
        <taxon>Neoptera</taxon>
        <taxon>Paraneoptera</taxon>
        <taxon>Hemiptera</taxon>
        <taxon>Sternorrhyncha</taxon>
        <taxon>Aphidomorpha</taxon>
        <taxon>Aphidoidea</taxon>
        <taxon>Aphididae</taxon>
        <taxon>Sipha</taxon>
    </lineage>
</organism>
<evidence type="ECO:0000313" key="3">
    <source>
        <dbReference type="Proteomes" id="UP000694846"/>
    </source>
</evidence>
<dbReference type="RefSeq" id="XP_025419627.1">
    <property type="nucleotide sequence ID" value="XM_025563842.1"/>
</dbReference>
<evidence type="ECO:0000259" key="2">
    <source>
        <dbReference type="PROSITE" id="PS50994"/>
    </source>
</evidence>
<accession>A0A8B8G9Z7</accession>
<feature type="domain" description="Integrase catalytic" evidence="2">
    <location>
        <begin position="1"/>
        <end position="96"/>
    </location>
</feature>
<gene>
    <name evidence="4" type="primary">LOC112689959</name>
</gene>
<dbReference type="Proteomes" id="UP000694846">
    <property type="component" value="Unplaced"/>
</dbReference>
<feature type="region of interest" description="Disordered" evidence="1">
    <location>
        <begin position="75"/>
        <end position="96"/>
    </location>
</feature>